<dbReference type="SUPFAM" id="SSF51419">
    <property type="entry name" value="PLP-binding barrel"/>
    <property type="match status" value="1"/>
</dbReference>
<dbReference type="SMART" id="SM01005">
    <property type="entry name" value="Ala_racemase_C"/>
    <property type="match status" value="1"/>
</dbReference>
<feature type="domain" description="Alanine racemase C-terminal" evidence="10">
    <location>
        <begin position="241"/>
        <end position="365"/>
    </location>
</feature>
<dbReference type="FunFam" id="2.40.37.10:FF:000015">
    <property type="entry name" value="Alanine racemase"/>
    <property type="match status" value="1"/>
</dbReference>
<comment type="catalytic activity">
    <reaction evidence="1 7">
        <text>L-alanine = D-alanine</text>
        <dbReference type="Rhea" id="RHEA:20249"/>
        <dbReference type="ChEBI" id="CHEBI:57416"/>
        <dbReference type="ChEBI" id="CHEBI:57972"/>
        <dbReference type="EC" id="5.1.1.1"/>
    </reaction>
</comment>
<dbReference type="GO" id="GO:0030170">
    <property type="term" value="F:pyridoxal phosphate binding"/>
    <property type="evidence" value="ECO:0007669"/>
    <property type="project" value="UniProtKB-UniRule"/>
</dbReference>
<dbReference type="EC" id="5.1.1.1" evidence="3 7"/>
<feature type="active site" description="Proton acceptor; specific for L-alanine" evidence="7">
    <location>
        <position position="262"/>
    </location>
</feature>
<dbReference type="AlphaFoldDB" id="A0A841FT07"/>
<evidence type="ECO:0000256" key="2">
    <source>
        <dbReference type="ARBA" id="ARBA00001933"/>
    </source>
</evidence>
<dbReference type="EMBL" id="JACHGT010000009">
    <property type="protein sequence ID" value="MBB6036672.1"/>
    <property type="molecule type" value="Genomic_DNA"/>
</dbReference>
<organism evidence="11 12">
    <name type="scientific">Phytomonospora endophytica</name>
    <dbReference type="NCBI Taxonomy" id="714109"/>
    <lineage>
        <taxon>Bacteria</taxon>
        <taxon>Bacillati</taxon>
        <taxon>Actinomycetota</taxon>
        <taxon>Actinomycetes</taxon>
        <taxon>Micromonosporales</taxon>
        <taxon>Micromonosporaceae</taxon>
        <taxon>Phytomonospora</taxon>
    </lineage>
</organism>
<keyword evidence="4 7" id="KW-0663">Pyridoxal phosphate</keyword>
<dbReference type="UniPathway" id="UPA00042">
    <property type="reaction ID" value="UER00497"/>
</dbReference>
<dbReference type="Pfam" id="PF00842">
    <property type="entry name" value="Ala_racemase_C"/>
    <property type="match status" value="1"/>
</dbReference>
<dbReference type="Proteomes" id="UP000548476">
    <property type="component" value="Unassembled WGS sequence"/>
</dbReference>
<comment type="cofactor">
    <cofactor evidence="2 7 8">
        <name>pyridoxal 5'-phosphate</name>
        <dbReference type="ChEBI" id="CHEBI:597326"/>
    </cofactor>
</comment>
<evidence type="ECO:0000256" key="6">
    <source>
        <dbReference type="ARBA" id="ARBA00072221"/>
    </source>
</evidence>
<evidence type="ECO:0000313" key="12">
    <source>
        <dbReference type="Proteomes" id="UP000548476"/>
    </source>
</evidence>
<feature type="active site" description="Proton acceptor; specific for D-alanine" evidence="7">
    <location>
        <position position="34"/>
    </location>
</feature>
<accession>A0A841FT07</accession>
<dbReference type="InterPro" id="IPR029066">
    <property type="entry name" value="PLP-binding_barrel"/>
</dbReference>
<dbReference type="PROSITE" id="PS00395">
    <property type="entry name" value="ALANINE_RACEMASE"/>
    <property type="match status" value="1"/>
</dbReference>
<dbReference type="InterPro" id="IPR009006">
    <property type="entry name" value="Ala_racemase/Decarboxylase_C"/>
</dbReference>
<proteinExistence type="inferred from homology"/>
<evidence type="ECO:0000256" key="4">
    <source>
        <dbReference type="ARBA" id="ARBA00022898"/>
    </source>
</evidence>
<dbReference type="InterPro" id="IPR001608">
    <property type="entry name" value="Ala_racemase_N"/>
</dbReference>
<dbReference type="GO" id="GO:0009252">
    <property type="term" value="P:peptidoglycan biosynthetic process"/>
    <property type="evidence" value="ECO:0007669"/>
    <property type="project" value="TreeGrafter"/>
</dbReference>
<keyword evidence="5 7" id="KW-0413">Isomerase</keyword>
<dbReference type="GO" id="GO:0030632">
    <property type="term" value="P:D-alanine biosynthetic process"/>
    <property type="evidence" value="ECO:0007669"/>
    <property type="project" value="UniProtKB-UniRule"/>
</dbReference>
<gene>
    <name evidence="11" type="ORF">HNR73_004543</name>
</gene>
<evidence type="ECO:0000256" key="7">
    <source>
        <dbReference type="HAMAP-Rule" id="MF_01201"/>
    </source>
</evidence>
<feature type="binding site" evidence="7 9">
    <location>
        <position position="310"/>
    </location>
    <ligand>
        <name>substrate</name>
    </ligand>
</feature>
<dbReference type="Gene3D" id="3.20.20.10">
    <property type="entry name" value="Alanine racemase"/>
    <property type="match status" value="1"/>
</dbReference>
<sequence>MLSQTEALVDLAAVRANTALMAGLTRAEVMAVVKADAYGHGIVPSARAALEGGATWVGVATLDEARAVRAGGVTAPVLAWLHTTGSDFAEAITAEVDLSVSSLAQLDEVTEAARGTGRAVRLHLKADTGLARAGARPEDWPRLLDAAAKAQADGHAEIIGVWSHLACADEPGADSNAVQLAAFLEALEAADAAGVHAPVRHLANTPGLLAAPETHFDLVRPGLGLFGLSPFPGDDHGLRPAMTLRAKVALVKRVPAGTSVSYGHTYTTTEDTTLALVPLGYGDGVSRAASGSGPVDINGRRFTVSGRICMDQFVVDVGDHPVAEGDIATLFGPDGPSADEWADVTGTINYEIVARVGPRVPRRYVGGEA</sequence>
<dbReference type="GO" id="GO:0008784">
    <property type="term" value="F:alanine racemase activity"/>
    <property type="evidence" value="ECO:0007669"/>
    <property type="project" value="UniProtKB-UniRule"/>
</dbReference>
<comment type="caution">
    <text evidence="11">The sequence shown here is derived from an EMBL/GenBank/DDBJ whole genome shotgun (WGS) entry which is preliminary data.</text>
</comment>
<dbReference type="NCBIfam" id="TIGR00492">
    <property type="entry name" value="alr"/>
    <property type="match status" value="1"/>
</dbReference>
<dbReference type="PANTHER" id="PTHR30511:SF0">
    <property type="entry name" value="ALANINE RACEMASE, CATABOLIC-RELATED"/>
    <property type="match status" value="1"/>
</dbReference>
<comment type="pathway">
    <text evidence="7">Amino-acid biosynthesis; D-alanine biosynthesis; D-alanine from L-alanine: step 1/1.</text>
</comment>
<dbReference type="InterPro" id="IPR000821">
    <property type="entry name" value="Ala_racemase"/>
</dbReference>
<keyword evidence="12" id="KW-1185">Reference proteome</keyword>
<evidence type="ECO:0000313" key="11">
    <source>
        <dbReference type="EMBL" id="MBB6036672.1"/>
    </source>
</evidence>
<dbReference type="PANTHER" id="PTHR30511">
    <property type="entry name" value="ALANINE RACEMASE"/>
    <property type="match status" value="1"/>
</dbReference>
<dbReference type="Gene3D" id="2.40.37.10">
    <property type="entry name" value="Lyase, Ornithine Decarboxylase, Chain A, domain 1"/>
    <property type="match status" value="1"/>
</dbReference>
<comment type="similarity">
    <text evidence="7">Belongs to the alanine racemase family.</text>
</comment>
<dbReference type="InterPro" id="IPR011079">
    <property type="entry name" value="Ala_racemase_C"/>
</dbReference>
<evidence type="ECO:0000256" key="5">
    <source>
        <dbReference type="ARBA" id="ARBA00023235"/>
    </source>
</evidence>
<reference evidence="11 12" key="1">
    <citation type="submission" date="2020-08" db="EMBL/GenBank/DDBJ databases">
        <title>Genomic Encyclopedia of Type Strains, Phase IV (KMG-IV): sequencing the most valuable type-strain genomes for metagenomic binning, comparative biology and taxonomic classification.</title>
        <authorList>
            <person name="Goeker M."/>
        </authorList>
    </citation>
    <scope>NUCLEOTIDE SEQUENCE [LARGE SCALE GENOMIC DNA]</scope>
    <source>
        <strain evidence="11 12">YIM 65646</strain>
    </source>
</reference>
<dbReference type="PRINTS" id="PR00992">
    <property type="entry name" value="ALARACEMASE"/>
</dbReference>
<evidence type="ECO:0000259" key="10">
    <source>
        <dbReference type="SMART" id="SM01005"/>
    </source>
</evidence>
<dbReference type="SUPFAM" id="SSF50621">
    <property type="entry name" value="Alanine racemase C-terminal domain-like"/>
    <property type="match status" value="1"/>
</dbReference>
<dbReference type="RefSeq" id="WP_184789499.1">
    <property type="nucleotide sequence ID" value="NZ_BONT01000033.1"/>
</dbReference>
<dbReference type="FunFam" id="3.20.20.10:FF:000002">
    <property type="entry name" value="Alanine racemase"/>
    <property type="match status" value="1"/>
</dbReference>
<dbReference type="InterPro" id="IPR020622">
    <property type="entry name" value="Ala_racemase_pyridoxalP-BS"/>
</dbReference>
<name>A0A841FT07_9ACTN</name>
<protein>
    <recommendedName>
        <fullName evidence="6 7">Alanine racemase</fullName>
        <ecNumber evidence="3 7">5.1.1.1</ecNumber>
    </recommendedName>
</protein>
<dbReference type="Pfam" id="PF01168">
    <property type="entry name" value="Ala_racemase_N"/>
    <property type="match status" value="1"/>
</dbReference>
<dbReference type="CDD" id="cd00430">
    <property type="entry name" value="PLPDE_III_AR"/>
    <property type="match status" value="1"/>
</dbReference>
<feature type="modified residue" description="N6-(pyridoxal phosphate)lysine" evidence="7 8">
    <location>
        <position position="34"/>
    </location>
</feature>
<evidence type="ECO:0000256" key="3">
    <source>
        <dbReference type="ARBA" id="ARBA00013089"/>
    </source>
</evidence>
<comment type="function">
    <text evidence="7">Catalyzes the interconversion of L-alanine and D-alanine. May also act on other amino acids.</text>
</comment>
<dbReference type="HAMAP" id="MF_01201">
    <property type="entry name" value="Ala_racemase"/>
    <property type="match status" value="1"/>
</dbReference>
<evidence type="ECO:0000256" key="9">
    <source>
        <dbReference type="PIRSR" id="PIRSR600821-52"/>
    </source>
</evidence>
<dbReference type="GO" id="GO:0005829">
    <property type="term" value="C:cytosol"/>
    <property type="evidence" value="ECO:0007669"/>
    <property type="project" value="TreeGrafter"/>
</dbReference>
<evidence type="ECO:0000256" key="1">
    <source>
        <dbReference type="ARBA" id="ARBA00000316"/>
    </source>
</evidence>
<feature type="binding site" evidence="7 9">
    <location>
        <position position="132"/>
    </location>
    <ligand>
        <name>substrate</name>
    </ligand>
</feature>
<evidence type="ECO:0000256" key="8">
    <source>
        <dbReference type="PIRSR" id="PIRSR600821-50"/>
    </source>
</evidence>